<reference evidence="1" key="1">
    <citation type="submission" date="2012-02" db="EMBL/GenBank/DDBJ databases">
        <title>Complete sequence of chromosome 2 of Prevotella dentalis DSM 3688.</title>
        <authorList>
            <consortium name="US DOE Joint Genome Institute (JGI-PGF)"/>
            <person name="Lucas S."/>
            <person name="Copeland A."/>
            <person name="Lapidus A."/>
            <person name="Glavina del Rio T."/>
            <person name="Dalin E."/>
            <person name="Tice H."/>
            <person name="Bruce D."/>
            <person name="Goodwin L."/>
            <person name="Pitluck S."/>
            <person name="Peters L."/>
            <person name="Mikhailova N."/>
            <person name="Chertkov O."/>
            <person name="Kyrpides N."/>
            <person name="Mavromatis K."/>
            <person name="Ivanova N."/>
            <person name="Brettin T."/>
            <person name="Detter J.C."/>
            <person name="Han C."/>
            <person name="Larimer F."/>
            <person name="Land M."/>
            <person name="Hauser L."/>
            <person name="Markowitz V."/>
            <person name="Cheng J.-F."/>
            <person name="Hugenholtz P."/>
            <person name="Woyke T."/>
            <person name="Wu D."/>
            <person name="Gronow S."/>
            <person name="Wellnitz S."/>
            <person name="Brambilla E."/>
            <person name="Klenk H.-P."/>
            <person name="Eisen J.A."/>
        </authorList>
    </citation>
    <scope>NUCLEOTIDE SEQUENCE [LARGE SCALE GENOMIC DNA]</scope>
    <source>
        <strain evidence="1">DSM 3688</strain>
    </source>
</reference>
<keyword evidence="2" id="KW-1185">Reference proteome</keyword>
<dbReference type="OrthoDB" id="9806835at2"/>
<dbReference type="AlphaFoldDB" id="L0JBQ5"/>
<gene>
    <name evidence="1" type="ordered locus">Prede_1651</name>
</gene>
<evidence type="ECO:0000313" key="1">
    <source>
        <dbReference type="EMBL" id="AGB28955.1"/>
    </source>
</evidence>
<evidence type="ECO:0000313" key="2">
    <source>
        <dbReference type="Proteomes" id="UP000010862"/>
    </source>
</evidence>
<dbReference type="HOGENOM" id="CLU_1935989_0_0_10"/>
<sequence>MQCCKSVNLRSRDKRNGLKSLFLEFYPGYRDPETMELRRRRALGMYIYAQPQTAAEKEYNRQIMEKAETIRIQVYLEVLNERYGFFSKDKMKESFLPYFEEQLRKTNTKSLSSYGKATLL</sequence>
<dbReference type="EMBL" id="CP003369">
    <property type="protein sequence ID" value="AGB28955.1"/>
    <property type="molecule type" value="Genomic_DNA"/>
</dbReference>
<dbReference type="KEGG" id="pdt:Prede_1651"/>
<organism evidence="1 2">
    <name type="scientific">Prevotella dentalis (strain ATCC 49559 / DSM 3688 / JCM 13448 / NCTC 12043 / ES 2772)</name>
    <name type="common">Mitsuokella dentalis</name>
    <dbReference type="NCBI Taxonomy" id="908937"/>
    <lineage>
        <taxon>Bacteria</taxon>
        <taxon>Pseudomonadati</taxon>
        <taxon>Bacteroidota</taxon>
        <taxon>Bacteroidia</taxon>
        <taxon>Bacteroidales</taxon>
        <taxon>Prevotellaceae</taxon>
        <taxon>Prevotella</taxon>
    </lineage>
</organism>
<name>L0JBQ5_PREDD</name>
<dbReference type="Proteomes" id="UP000010862">
    <property type="component" value="Chromosome 2"/>
</dbReference>
<accession>L0JBQ5</accession>
<protein>
    <submittedName>
        <fullName evidence="1">Uncharacterized protein</fullName>
    </submittedName>
</protein>
<proteinExistence type="predicted"/>
<dbReference type="PATRIC" id="fig|908937.9.peg.1746"/>